<feature type="chain" id="PRO_5002003976" evidence="1">
    <location>
        <begin position="19"/>
        <end position="136"/>
    </location>
</feature>
<organism evidence="2 3">
    <name type="scientific">Flavobacterium subsaxonicum WB 4.1-42 = DSM 21790</name>
    <dbReference type="NCBI Taxonomy" id="1121898"/>
    <lineage>
        <taxon>Bacteria</taxon>
        <taxon>Pseudomonadati</taxon>
        <taxon>Bacteroidota</taxon>
        <taxon>Flavobacteriia</taxon>
        <taxon>Flavobacteriales</taxon>
        <taxon>Flavobacteriaceae</taxon>
        <taxon>Flavobacterium</taxon>
    </lineage>
</organism>
<comment type="caution">
    <text evidence="2">The sequence shown here is derived from an EMBL/GenBank/DDBJ whole genome shotgun (WGS) entry which is preliminary data.</text>
</comment>
<protein>
    <submittedName>
        <fullName evidence="2">Uncharacterized protein</fullName>
    </submittedName>
</protein>
<dbReference type="Proteomes" id="UP000030111">
    <property type="component" value="Unassembled WGS sequence"/>
</dbReference>
<proteinExistence type="predicted"/>
<keyword evidence="1" id="KW-0732">Signal</keyword>
<evidence type="ECO:0000256" key="1">
    <source>
        <dbReference type="SAM" id="SignalP"/>
    </source>
</evidence>
<name>A0A0A2N2U5_9FLAO</name>
<feature type="signal peptide" evidence="1">
    <location>
        <begin position="1"/>
        <end position="18"/>
    </location>
</feature>
<dbReference type="RefSeq" id="WP_026992155.1">
    <property type="nucleotide sequence ID" value="NZ_JRLY01000001.1"/>
</dbReference>
<gene>
    <name evidence="2" type="ORF">Q766_01285</name>
</gene>
<sequence>MKKLLLGALLAISFSITAQTTEKEVHIPLAKYDIFKQIKSINSFKDFNDITENVTEVYMGETLLYTRAETPQYILKIMADGEWQFVFKSEKREFYFRFPNGMLVGYEFVYEKDGSIKMHMFKNTRLVHEDLAKPAK</sequence>
<keyword evidence="3" id="KW-1185">Reference proteome</keyword>
<evidence type="ECO:0000313" key="3">
    <source>
        <dbReference type="Proteomes" id="UP000030111"/>
    </source>
</evidence>
<dbReference type="AlphaFoldDB" id="A0A0A2N2U5"/>
<reference evidence="2 3" key="1">
    <citation type="submission" date="2013-09" db="EMBL/GenBank/DDBJ databases">
        <authorList>
            <person name="Zeng Z."/>
            <person name="Chen C."/>
        </authorList>
    </citation>
    <scope>NUCLEOTIDE SEQUENCE [LARGE SCALE GENOMIC DNA]</scope>
    <source>
        <strain evidence="2 3">WB 4.1-42</strain>
    </source>
</reference>
<dbReference type="EMBL" id="JRLY01000001">
    <property type="protein sequence ID" value="KGO94775.1"/>
    <property type="molecule type" value="Genomic_DNA"/>
</dbReference>
<accession>A0A0A2N2U5</accession>
<evidence type="ECO:0000313" key="2">
    <source>
        <dbReference type="EMBL" id="KGO94775.1"/>
    </source>
</evidence>